<comment type="caution">
    <text evidence="2">The sequence shown here is derived from an EMBL/GenBank/DDBJ whole genome shotgun (WGS) entry which is preliminary data.</text>
</comment>
<feature type="compositionally biased region" description="Low complexity" evidence="1">
    <location>
        <begin position="187"/>
        <end position="199"/>
    </location>
</feature>
<dbReference type="Proteomes" id="UP001259347">
    <property type="component" value="Unassembled WGS sequence"/>
</dbReference>
<sequence>MADARIPEQYLTDKRVLRLTDAERSSYFMALTWSVSNRSDGRIERADLPLIPTFSSKAIPGLVRWECWRTDGKEAWIIVDYARWQTTRSEFEVLDNARRREREKKARQRAKAKDVTGDSPGGTSRGTSQARQGQARQEPGQDESEAPEDWYDPATGEVSDQVTDWPTTPIPNSGGWGSPDAPGAVLGATTSAASAAGSR</sequence>
<reference evidence="2 3" key="1">
    <citation type="submission" date="2023-07" db="EMBL/GenBank/DDBJ databases">
        <title>Sorghum-associated microbial communities from plants grown in Nebraska, USA.</title>
        <authorList>
            <person name="Schachtman D."/>
        </authorList>
    </citation>
    <scope>NUCLEOTIDE SEQUENCE [LARGE SCALE GENOMIC DNA]</scope>
    <source>
        <strain evidence="2 3">2980</strain>
    </source>
</reference>
<feature type="compositionally biased region" description="Polar residues" evidence="1">
    <location>
        <begin position="125"/>
        <end position="135"/>
    </location>
</feature>
<accession>A0ABU1SF21</accession>
<feature type="compositionally biased region" description="Acidic residues" evidence="1">
    <location>
        <begin position="140"/>
        <end position="151"/>
    </location>
</feature>
<evidence type="ECO:0000313" key="2">
    <source>
        <dbReference type="EMBL" id="MDR6868157.1"/>
    </source>
</evidence>
<keyword evidence="3" id="KW-1185">Reference proteome</keyword>
<evidence type="ECO:0000256" key="1">
    <source>
        <dbReference type="SAM" id="MobiDB-lite"/>
    </source>
</evidence>
<protein>
    <submittedName>
        <fullName evidence="2">Uncharacterized protein</fullName>
    </submittedName>
</protein>
<feature type="region of interest" description="Disordered" evidence="1">
    <location>
        <begin position="99"/>
        <end position="199"/>
    </location>
</feature>
<proteinExistence type="predicted"/>
<dbReference type="RefSeq" id="WP_310021696.1">
    <property type="nucleotide sequence ID" value="NZ_JAVDUM010000012.1"/>
</dbReference>
<dbReference type="EMBL" id="JAVDUM010000012">
    <property type="protein sequence ID" value="MDR6868157.1"/>
    <property type="molecule type" value="Genomic_DNA"/>
</dbReference>
<name>A0ABU1SF21_9MICO</name>
<evidence type="ECO:0000313" key="3">
    <source>
        <dbReference type="Proteomes" id="UP001259347"/>
    </source>
</evidence>
<gene>
    <name evidence="2" type="ORF">J2Y69_002768</name>
</gene>
<organism evidence="2 3">
    <name type="scientific">Microbacterium resistens</name>
    <dbReference type="NCBI Taxonomy" id="156977"/>
    <lineage>
        <taxon>Bacteria</taxon>
        <taxon>Bacillati</taxon>
        <taxon>Actinomycetota</taxon>
        <taxon>Actinomycetes</taxon>
        <taxon>Micrococcales</taxon>
        <taxon>Microbacteriaceae</taxon>
        <taxon>Microbacterium</taxon>
    </lineage>
</organism>